<dbReference type="InterPro" id="IPR001029">
    <property type="entry name" value="Flagellin_N"/>
</dbReference>
<accession>A0A3S3YN78</accession>
<dbReference type="GO" id="GO:0005198">
    <property type="term" value="F:structural molecule activity"/>
    <property type="evidence" value="ECO:0007669"/>
    <property type="project" value="UniProtKB-UniRule"/>
</dbReference>
<evidence type="ECO:0000256" key="1">
    <source>
        <dbReference type="ARBA" id="ARBA00005709"/>
    </source>
</evidence>
<proteinExistence type="inferred from homology"/>
<evidence type="ECO:0000256" key="3">
    <source>
        <dbReference type="RuleBase" id="RU362073"/>
    </source>
</evidence>
<reference evidence="6 7" key="1">
    <citation type="journal article" date="2015" name="Int. J. Syst. Evol. Microbiol.">
        <title>Gemmobacter intermedius sp. nov., isolated from a white stork (Ciconia ciconia).</title>
        <authorList>
            <person name="Kampfer P."/>
            <person name="Jerzak L."/>
            <person name="Wilharm G."/>
            <person name="Golke J."/>
            <person name="Busse H.J."/>
            <person name="Glaeser S.P."/>
        </authorList>
    </citation>
    <scope>NUCLEOTIDE SEQUENCE [LARGE SCALE GENOMIC DNA]</scope>
    <source>
        <strain evidence="6 7">119/4</strain>
    </source>
</reference>
<dbReference type="SUPFAM" id="SSF64518">
    <property type="entry name" value="Phase 1 flagellin"/>
    <property type="match status" value="1"/>
</dbReference>
<sequence>MSSINTNTQAMNALSTLRDVNKNLSTTQERISTGLKISSAKDNAAYYSISETMKGDSGMYSAIQEGLTLTANSLKTGRLGAETFVELIGEFTEKVAFGQAGAMNHEDIQKELTELVGRLKTVAQQSSFNGESWVNGGRVGTPGTPADNTTVPPTPAVPATYGANVVTGVSRVGQTFNVTTMGVNGVNLDAIATALEALDISATGADPEEARRTVLDTANKQLKAATDASTQLGLSEKSVEQQQEFLKKLTDTIDTGVGAMVDADMEAEAARLQALQVQQQLATQALSIANQAPQNLVSLFR</sequence>
<keyword evidence="7" id="KW-1185">Reference proteome</keyword>
<dbReference type="RefSeq" id="WP_128487337.1">
    <property type="nucleotide sequence ID" value="NZ_JBHLXB010000088.1"/>
</dbReference>
<dbReference type="InterPro" id="IPR001492">
    <property type="entry name" value="Flagellin"/>
</dbReference>
<protein>
    <recommendedName>
        <fullName evidence="3">Flagellin</fullName>
    </recommendedName>
</protein>
<evidence type="ECO:0000313" key="6">
    <source>
        <dbReference type="EMBL" id="RWY43074.1"/>
    </source>
</evidence>
<dbReference type="PANTHER" id="PTHR42792:SF2">
    <property type="entry name" value="FLAGELLIN"/>
    <property type="match status" value="1"/>
</dbReference>
<evidence type="ECO:0000259" key="4">
    <source>
        <dbReference type="Pfam" id="PF00669"/>
    </source>
</evidence>
<dbReference type="Pfam" id="PF00700">
    <property type="entry name" value="Flagellin_C"/>
    <property type="match status" value="1"/>
</dbReference>
<feature type="domain" description="Flagellin N-terminal" evidence="4">
    <location>
        <begin position="4"/>
        <end position="136"/>
    </location>
</feature>
<keyword evidence="6" id="KW-0966">Cell projection</keyword>
<dbReference type="GO" id="GO:0009288">
    <property type="term" value="C:bacterial-type flagellum"/>
    <property type="evidence" value="ECO:0007669"/>
    <property type="project" value="UniProtKB-SubCell"/>
</dbReference>
<comment type="similarity">
    <text evidence="1 3">Belongs to the bacterial flagellin family.</text>
</comment>
<dbReference type="OrthoDB" id="8328560at2"/>
<feature type="domain" description="Flagellin C-terminal" evidence="5">
    <location>
        <begin position="216"/>
        <end position="300"/>
    </location>
</feature>
<gene>
    <name evidence="6" type="ORF">EP867_06230</name>
</gene>
<dbReference type="EMBL" id="SBLC01000006">
    <property type="protein sequence ID" value="RWY43074.1"/>
    <property type="molecule type" value="Genomic_DNA"/>
</dbReference>
<keyword evidence="6" id="KW-0282">Flagellum</keyword>
<evidence type="ECO:0000313" key="7">
    <source>
        <dbReference type="Proteomes" id="UP000287168"/>
    </source>
</evidence>
<comment type="subcellular location">
    <subcellularLocation>
        <location evidence="3">Secreted</location>
    </subcellularLocation>
    <subcellularLocation>
        <location evidence="3">Bacterial flagellum</location>
    </subcellularLocation>
</comment>
<keyword evidence="3" id="KW-0964">Secreted</keyword>
<comment type="function">
    <text evidence="3">Flagellin is the subunit protein which polymerizes to form the filaments of bacterial flagella.</text>
</comment>
<dbReference type="AlphaFoldDB" id="A0A3S3YN78"/>
<keyword evidence="2 3" id="KW-0975">Bacterial flagellum</keyword>
<dbReference type="Proteomes" id="UP000287168">
    <property type="component" value="Unassembled WGS sequence"/>
</dbReference>
<dbReference type="GO" id="GO:0005576">
    <property type="term" value="C:extracellular region"/>
    <property type="evidence" value="ECO:0007669"/>
    <property type="project" value="UniProtKB-SubCell"/>
</dbReference>
<dbReference type="PANTHER" id="PTHR42792">
    <property type="entry name" value="FLAGELLIN"/>
    <property type="match status" value="1"/>
</dbReference>
<evidence type="ECO:0000256" key="2">
    <source>
        <dbReference type="ARBA" id="ARBA00023143"/>
    </source>
</evidence>
<evidence type="ECO:0000259" key="5">
    <source>
        <dbReference type="Pfam" id="PF00700"/>
    </source>
</evidence>
<dbReference type="PRINTS" id="PR00207">
    <property type="entry name" value="FLAGELLIN"/>
</dbReference>
<keyword evidence="6" id="KW-0969">Cilium</keyword>
<dbReference type="Pfam" id="PF00669">
    <property type="entry name" value="Flagellin_N"/>
    <property type="match status" value="1"/>
</dbReference>
<dbReference type="InterPro" id="IPR046358">
    <property type="entry name" value="Flagellin_C"/>
</dbReference>
<organism evidence="6 7">
    <name type="scientific">Falsigemmobacter intermedius</name>
    <dbReference type="NCBI Taxonomy" id="1553448"/>
    <lineage>
        <taxon>Bacteria</taxon>
        <taxon>Pseudomonadati</taxon>
        <taxon>Pseudomonadota</taxon>
        <taxon>Alphaproteobacteria</taxon>
        <taxon>Rhodobacterales</taxon>
        <taxon>Paracoccaceae</taxon>
        <taxon>Falsigemmobacter</taxon>
    </lineage>
</organism>
<comment type="caution">
    <text evidence="6">The sequence shown here is derived from an EMBL/GenBank/DDBJ whole genome shotgun (WGS) entry which is preliminary data.</text>
</comment>
<name>A0A3S3YN78_9RHOB</name>
<dbReference type="Gene3D" id="1.20.1330.10">
    <property type="entry name" value="f41 fragment of flagellin, N-terminal domain"/>
    <property type="match status" value="1"/>
</dbReference>